<evidence type="ECO:0000256" key="1">
    <source>
        <dbReference type="SAM" id="Coils"/>
    </source>
</evidence>
<dbReference type="EMBL" id="CP009509">
    <property type="protein sequence ID" value="AKB41771.1"/>
    <property type="molecule type" value="Genomic_DNA"/>
</dbReference>
<gene>
    <name evidence="2" type="ORF">MSMAW_2780</name>
</gene>
<dbReference type="Gene3D" id="1.10.287.1490">
    <property type="match status" value="1"/>
</dbReference>
<reference evidence="2 3" key="1">
    <citation type="submission" date="2014-07" db="EMBL/GenBank/DDBJ databases">
        <title>Methanogenic archaea and the global carbon cycle.</title>
        <authorList>
            <person name="Henriksen J.R."/>
            <person name="Luke J."/>
            <person name="Reinhart S."/>
            <person name="Benedict M.N."/>
            <person name="Youngblut N.D."/>
            <person name="Metcalf M.E."/>
            <person name="Whitaker R.J."/>
            <person name="Metcalf W.W."/>
        </authorList>
    </citation>
    <scope>NUCLEOTIDE SEQUENCE [LARGE SCALE GENOMIC DNA]</scope>
    <source>
        <strain evidence="2 3">WWM610</strain>
    </source>
</reference>
<dbReference type="AlphaFoldDB" id="A0A0E3LG23"/>
<dbReference type="HOGENOM" id="CLU_870469_0_0_2"/>
<sequence>MNNDVSTAETATADLSNLNERELKGKVNELRSRIEKSERQLASIFKDLKINRTDIDELKAKRDTLNQQVKERVAKAQALRDRRDEINKQIGEYKEKRSGINSKTQELFSGIAELKEKRDECNKLSHGSVESLSKAYEAELDALFNKELPLAVEIKIMQKLDDLSKRLDAATKANELHSQIQESYKESKGIHKEGDEFHEKIQALSDESQACHLEMLENFKAADEIRKEANMYHAQLTDKIANINSIKEKIDPLKNNIANSRKELSLYLDKLKDLQLTKDEHKVSQKHSDAREKLQKNARLSLEDLKLLIEKGDVKFSTNE</sequence>
<name>A0A0E3LG23_METMZ</name>
<dbReference type="Proteomes" id="UP000033058">
    <property type="component" value="Chromosome"/>
</dbReference>
<evidence type="ECO:0000313" key="3">
    <source>
        <dbReference type="Proteomes" id="UP000033058"/>
    </source>
</evidence>
<dbReference type="RefSeq" id="WP_011033768.1">
    <property type="nucleotide sequence ID" value="NZ_CP009509.1"/>
</dbReference>
<keyword evidence="1" id="KW-0175">Coiled coil</keyword>
<protein>
    <submittedName>
        <fullName evidence="2">Phosphoserine phosphatase</fullName>
        <ecNumber evidence="2">3.1.3.3</ecNumber>
    </submittedName>
</protein>
<evidence type="ECO:0000313" key="2">
    <source>
        <dbReference type="EMBL" id="AKB41771.1"/>
    </source>
</evidence>
<feature type="coiled-coil region" evidence="1">
    <location>
        <begin position="20"/>
        <end position="96"/>
    </location>
</feature>
<dbReference type="Pfam" id="PF23435">
    <property type="entry name" value="DUF7121"/>
    <property type="match status" value="1"/>
</dbReference>
<proteinExistence type="predicted"/>
<keyword evidence="2" id="KW-0378">Hydrolase</keyword>
<organism evidence="2 3">
    <name type="scientific">Methanosarcina mazei WWM610</name>
    <dbReference type="NCBI Taxonomy" id="1434117"/>
    <lineage>
        <taxon>Archaea</taxon>
        <taxon>Methanobacteriati</taxon>
        <taxon>Methanobacteriota</taxon>
        <taxon>Stenosarchaea group</taxon>
        <taxon>Methanomicrobia</taxon>
        <taxon>Methanosarcinales</taxon>
        <taxon>Methanosarcinaceae</taxon>
        <taxon>Methanosarcina</taxon>
    </lineage>
</organism>
<dbReference type="PATRIC" id="fig|1434117.4.peg.3535"/>
<accession>A0A0E3LG23</accession>
<dbReference type="InterPro" id="IPR055545">
    <property type="entry name" value="DUF7121"/>
</dbReference>
<feature type="coiled-coil region" evidence="1">
    <location>
        <begin position="243"/>
        <end position="277"/>
    </location>
</feature>
<dbReference type="GO" id="GO:0016787">
    <property type="term" value="F:hydrolase activity"/>
    <property type="evidence" value="ECO:0007669"/>
    <property type="project" value="UniProtKB-KW"/>
</dbReference>
<dbReference type="GeneID" id="24852561"/>
<dbReference type="EC" id="3.1.3.3" evidence="2"/>